<name>A0ABU6F4G2_9ACTN</name>
<dbReference type="Pfam" id="PF01546">
    <property type="entry name" value="Peptidase_M20"/>
    <property type="match status" value="1"/>
</dbReference>
<dbReference type="SUPFAM" id="SSF55031">
    <property type="entry name" value="Bacterial exopeptidase dimerisation domain"/>
    <property type="match status" value="1"/>
</dbReference>
<sequence>MTHAVVAGLEGIRDDLADLYRDLHEHPELSLQEKRSADVLARRLRAAGVDEVVEHVGTTGVVGVVRNGDGPVVMLRADFDALPVEEKTGLPYASVARAVDREGKDVPVMHACGHDMHAACLIGAATLLAGAREQWRGTLLLVFQPAEELGCGARGMVDDGLFERFPAPKVVLGQHVGPLPAGFIGHGSGPVMAASDSLDVTLHGRGGHGSRPEAAIDPVLMAAHVVTRLQGVVAREVPPAETAVVTVGRLQAGTKDNIIPDAAELGINIRSTTQSTRDLLRSATERVVRAEAVAGGATRDPDLAWTGSVPALVSDPEATATTLAAFVGHFGEQRIMPMPPVSASEDVGVFGESIGVPTVFWFWGGLDTATVVAALQAGKLDDLPANHSPHFAPLIEPTLSTGVEALTVAALTWLDTP</sequence>
<dbReference type="Proteomes" id="UP001354931">
    <property type="component" value="Unassembled WGS sequence"/>
</dbReference>
<dbReference type="InterPro" id="IPR002933">
    <property type="entry name" value="Peptidase_M20"/>
</dbReference>
<organism evidence="2 3">
    <name type="scientific">Streptomyces endophyticus</name>
    <dbReference type="NCBI Taxonomy" id="714166"/>
    <lineage>
        <taxon>Bacteria</taxon>
        <taxon>Bacillati</taxon>
        <taxon>Actinomycetota</taxon>
        <taxon>Actinomycetes</taxon>
        <taxon>Kitasatosporales</taxon>
        <taxon>Streptomycetaceae</taxon>
        <taxon>Streptomyces</taxon>
    </lineage>
</organism>
<dbReference type="InterPro" id="IPR011650">
    <property type="entry name" value="Peptidase_M20_dimer"/>
</dbReference>
<evidence type="ECO:0000259" key="1">
    <source>
        <dbReference type="Pfam" id="PF07687"/>
    </source>
</evidence>
<reference evidence="2 3" key="1">
    <citation type="submission" date="2022-10" db="EMBL/GenBank/DDBJ databases">
        <authorList>
            <person name="Xie J."/>
            <person name="Shen N."/>
        </authorList>
    </citation>
    <scope>NUCLEOTIDE SEQUENCE [LARGE SCALE GENOMIC DNA]</scope>
    <source>
        <strain evidence="2 3">YIM65594</strain>
    </source>
</reference>
<dbReference type="InterPro" id="IPR036264">
    <property type="entry name" value="Bact_exopeptidase_dim_dom"/>
</dbReference>
<dbReference type="SUPFAM" id="SSF53187">
    <property type="entry name" value="Zn-dependent exopeptidases"/>
    <property type="match status" value="1"/>
</dbReference>
<comment type="caution">
    <text evidence="2">The sequence shown here is derived from an EMBL/GenBank/DDBJ whole genome shotgun (WGS) entry which is preliminary data.</text>
</comment>
<dbReference type="RefSeq" id="WP_326016085.1">
    <property type="nucleotide sequence ID" value="NZ_JAOZYC010000093.1"/>
</dbReference>
<dbReference type="Gene3D" id="3.30.70.360">
    <property type="match status" value="1"/>
</dbReference>
<dbReference type="EMBL" id="JAOZYC010000093">
    <property type="protein sequence ID" value="MEB8338295.1"/>
    <property type="molecule type" value="Genomic_DNA"/>
</dbReference>
<dbReference type="Pfam" id="PF07687">
    <property type="entry name" value="M20_dimer"/>
    <property type="match status" value="1"/>
</dbReference>
<feature type="domain" description="Peptidase M20 dimerisation" evidence="1">
    <location>
        <begin position="197"/>
        <end position="293"/>
    </location>
</feature>
<dbReference type="PIRSF" id="PIRSF005962">
    <property type="entry name" value="Pept_M20D_amidohydro"/>
    <property type="match status" value="1"/>
</dbReference>
<dbReference type="InterPro" id="IPR017439">
    <property type="entry name" value="Amidohydrolase"/>
</dbReference>
<protein>
    <submittedName>
        <fullName evidence="2">Amidohydrolase</fullName>
    </submittedName>
</protein>
<proteinExistence type="predicted"/>
<gene>
    <name evidence="2" type="ORF">OKJ99_12395</name>
</gene>
<keyword evidence="3" id="KW-1185">Reference proteome</keyword>
<dbReference type="Gene3D" id="3.40.630.10">
    <property type="entry name" value="Zn peptidases"/>
    <property type="match status" value="1"/>
</dbReference>
<dbReference type="PANTHER" id="PTHR11014">
    <property type="entry name" value="PEPTIDASE M20 FAMILY MEMBER"/>
    <property type="match status" value="1"/>
</dbReference>
<dbReference type="PANTHER" id="PTHR11014:SF63">
    <property type="entry name" value="METALLOPEPTIDASE, PUTATIVE (AFU_ORTHOLOGUE AFUA_6G09600)-RELATED"/>
    <property type="match status" value="1"/>
</dbReference>
<accession>A0ABU6F4G2</accession>
<dbReference type="NCBIfam" id="TIGR01891">
    <property type="entry name" value="amidohydrolases"/>
    <property type="match status" value="1"/>
</dbReference>
<evidence type="ECO:0000313" key="2">
    <source>
        <dbReference type="EMBL" id="MEB8338295.1"/>
    </source>
</evidence>
<evidence type="ECO:0000313" key="3">
    <source>
        <dbReference type="Proteomes" id="UP001354931"/>
    </source>
</evidence>